<reference evidence="2 3" key="1">
    <citation type="submission" date="2019-06" db="EMBL/GenBank/DDBJ databases">
        <title>Genomic Encyclopedia of Type Strains, Phase IV (KMG-V): Genome sequencing to study the core and pangenomes of soil and plant-associated prokaryotes.</title>
        <authorList>
            <person name="Whitman W."/>
        </authorList>
    </citation>
    <scope>NUCLEOTIDE SEQUENCE [LARGE SCALE GENOMIC DNA]</scope>
    <source>
        <strain evidence="2 3">BR 11865</strain>
    </source>
</reference>
<evidence type="ECO:0000313" key="3">
    <source>
        <dbReference type="Proteomes" id="UP000316545"/>
    </source>
</evidence>
<evidence type="ECO:0000256" key="1">
    <source>
        <dbReference type="SAM" id="Phobius"/>
    </source>
</evidence>
<feature type="transmembrane region" description="Helical" evidence="1">
    <location>
        <begin position="34"/>
        <end position="61"/>
    </location>
</feature>
<keyword evidence="3" id="KW-1185">Reference proteome</keyword>
<keyword evidence="1" id="KW-0812">Transmembrane</keyword>
<dbReference type="AlphaFoldDB" id="A0A560F1X8"/>
<keyword evidence="1" id="KW-1133">Transmembrane helix</keyword>
<comment type="caution">
    <text evidence="2">The sequence shown here is derived from an EMBL/GenBank/DDBJ whole genome shotgun (WGS) entry which is preliminary data.</text>
</comment>
<sequence>MTAPDALPAADKAPRTAFATACAWVAALFQPVTWGGAIFCATAVVALYVSALLVFSISVGVTHGSRP</sequence>
<gene>
    <name evidence="2" type="ORF">FBZ88_12967</name>
</gene>
<dbReference type="RefSeq" id="WP_186464626.1">
    <property type="nucleotide sequence ID" value="NZ_VITO01000029.1"/>
</dbReference>
<name>A0A560F1X8_9PROT</name>
<protein>
    <submittedName>
        <fullName evidence="2">Uncharacterized protein</fullName>
    </submittedName>
</protein>
<accession>A0A560F1X8</accession>
<dbReference type="Proteomes" id="UP000316545">
    <property type="component" value="Unassembled WGS sequence"/>
</dbReference>
<dbReference type="EMBL" id="VITO01000029">
    <property type="protein sequence ID" value="TWB15614.1"/>
    <property type="molecule type" value="Genomic_DNA"/>
</dbReference>
<organism evidence="2 3">
    <name type="scientific">Nitrospirillum amazonense</name>
    <dbReference type="NCBI Taxonomy" id="28077"/>
    <lineage>
        <taxon>Bacteria</taxon>
        <taxon>Pseudomonadati</taxon>
        <taxon>Pseudomonadota</taxon>
        <taxon>Alphaproteobacteria</taxon>
        <taxon>Rhodospirillales</taxon>
        <taxon>Azospirillaceae</taxon>
        <taxon>Nitrospirillum</taxon>
    </lineage>
</organism>
<keyword evidence="1" id="KW-0472">Membrane</keyword>
<proteinExistence type="predicted"/>
<evidence type="ECO:0000313" key="2">
    <source>
        <dbReference type="EMBL" id="TWB15614.1"/>
    </source>
</evidence>